<dbReference type="Pfam" id="PF00098">
    <property type="entry name" value="zf-CCHC"/>
    <property type="match status" value="1"/>
</dbReference>
<dbReference type="SUPFAM" id="SSF57756">
    <property type="entry name" value="Retrovirus zinc finger-like domains"/>
    <property type="match status" value="1"/>
</dbReference>
<dbReference type="Pfam" id="PF14223">
    <property type="entry name" value="Retrotran_gag_2"/>
    <property type="match status" value="1"/>
</dbReference>
<dbReference type="Proteomes" id="UP000694864">
    <property type="component" value="Chromosome 11"/>
</dbReference>
<evidence type="ECO:0000259" key="2">
    <source>
        <dbReference type="PROSITE" id="PS50158"/>
    </source>
</evidence>
<evidence type="ECO:0000313" key="4">
    <source>
        <dbReference type="RefSeq" id="XP_019087687.1"/>
    </source>
</evidence>
<feature type="domain" description="CCHC-type" evidence="2">
    <location>
        <begin position="267"/>
        <end position="282"/>
    </location>
</feature>
<dbReference type="PANTHER" id="PTHR35317:SF44">
    <property type="entry name" value="RNA-DIRECTED DNA POLYMERASE"/>
    <property type="match status" value="1"/>
</dbReference>
<proteinExistence type="predicted"/>
<evidence type="ECO:0000313" key="3">
    <source>
        <dbReference type="Proteomes" id="UP000694864"/>
    </source>
</evidence>
<dbReference type="PANTHER" id="PTHR35317">
    <property type="entry name" value="OS04G0629600 PROTEIN"/>
    <property type="match status" value="1"/>
</dbReference>
<sequence>MADVKKIEDGDLKSKEMGPSSIKCLMLSSSNYIVWSMRMKIALKVNKVWETIDPNTKDEEKNNMAIALLFQSIPEALILQVGDLDTSKGFWEAIKARHIGAERVKEARLQTLMAEFDRIKMRETDTINVFVGKLSEIASKSVSLGETIDETKLVKKFLKCLPRKKYIHIVASLEQVLDLNSISFKDIVGRLKAYEERICEEEEEQTEDQEKLMYANSDSQSYYQEINSGNRGRGRGGRSSWRGRGRGRYGYGNVLQDKEKDTSSITCYRCDKVGHYASNCPDRLLKLQETHEKKTTEETQEADELMMHEAIFLNKSKVKPSMFESDLDTKNVWYLDNGASNHMSGNRDFFVNLDETIQGMVRFGDDLRIKIQGKGYVCFVFANRDKKVLSNVYYIPNLRSNIISLGQATEVGCEVQMKESRLRIYERMGGLLIETGRSRNRLYKVVLEVDNLKCLQLASSTELTKWHARLGHINVETMKTMINKAS</sequence>
<dbReference type="PROSITE" id="PS50158">
    <property type="entry name" value="ZF_CCHC"/>
    <property type="match status" value="1"/>
</dbReference>
<dbReference type="SMART" id="SM00343">
    <property type="entry name" value="ZnF_C2HC"/>
    <property type="match status" value="1"/>
</dbReference>
<dbReference type="InterPro" id="IPR001878">
    <property type="entry name" value="Znf_CCHC"/>
</dbReference>
<keyword evidence="1" id="KW-0479">Metal-binding</keyword>
<dbReference type="Gene3D" id="4.10.60.10">
    <property type="entry name" value="Zinc finger, CCHC-type"/>
    <property type="match status" value="1"/>
</dbReference>
<keyword evidence="1" id="KW-0863">Zinc-finger</keyword>
<name>A0ABM1QLP9_CAMSA</name>
<protein>
    <submittedName>
        <fullName evidence="4">Uncharacterized protein LOC109127454</fullName>
    </submittedName>
</protein>
<reference evidence="3" key="1">
    <citation type="journal article" date="2014" name="Nat. Commun.">
        <title>The emerging biofuel crop Camelina sativa retains a highly undifferentiated hexaploid genome structure.</title>
        <authorList>
            <person name="Kagale S."/>
            <person name="Koh C."/>
            <person name="Nixon J."/>
            <person name="Bollina V."/>
            <person name="Clarke W.E."/>
            <person name="Tuteja R."/>
            <person name="Spillane C."/>
            <person name="Robinson S.J."/>
            <person name="Links M.G."/>
            <person name="Clarke C."/>
            <person name="Higgins E.E."/>
            <person name="Huebert T."/>
            <person name="Sharpe A.G."/>
            <person name="Parkin I.A."/>
        </authorList>
    </citation>
    <scope>NUCLEOTIDE SEQUENCE [LARGE SCALE GENOMIC DNA]</scope>
    <source>
        <strain evidence="3">cv. DH55</strain>
    </source>
</reference>
<accession>A0ABM1QLP9</accession>
<dbReference type="InterPro" id="IPR036875">
    <property type="entry name" value="Znf_CCHC_sf"/>
</dbReference>
<reference evidence="4" key="2">
    <citation type="submission" date="2025-08" db="UniProtKB">
        <authorList>
            <consortium name="RefSeq"/>
        </authorList>
    </citation>
    <scope>IDENTIFICATION</scope>
    <source>
        <tissue evidence="4">Leaf</tissue>
    </source>
</reference>
<evidence type="ECO:0000256" key="1">
    <source>
        <dbReference type="PROSITE-ProRule" id="PRU00047"/>
    </source>
</evidence>
<dbReference type="Pfam" id="PF22936">
    <property type="entry name" value="Pol_BBD"/>
    <property type="match status" value="1"/>
</dbReference>
<dbReference type="GeneID" id="109127454"/>
<dbReference type="InterPro" id="IPR054722">
    <property type="entry name" value="PolX-like_BBD"/>
</dbReference>
<gene>
    <name evidence="4" type="primary">LOC109127454</name>
</gene>
<keyword evidence="1" id="KW-0862">Zinc</keyword>
<organism evidence="3 4">
    <name type="scientific">Camelina sativa</name>
    <name type="common">False flax</name>
    <name type="synonym">Myagrum sativum</name>
    <dbReference type="NCBI Taxonomy" id="90675"/>
    <lineage>
        <taxon>Eukaryota</taxon>
        <taxon>Viridiplantae</taxon>
        <taxon>Streptophyta</taxon>
        <taxon>Embryophyta</taxon>
        <taxon>Tracheophyta</taxon>
        <taxon>Spermatophyta</taxon>
        <taxon>Magnoliopsida</taxon>
        <taxon>eudicotyledons</taxon>
        <taxon>Gunneridae</taxon>
        <taxon>Pentapetalae</taxon>
        <taxon>rosids</taxon>
        <taxon>malvids</taxon>
        <taxon>Brassicales</taxon>
        <taxon>Brassicaceae</taxon>
        <taxon>Camelineae</taxon>
        <taxon>Camelina</taxon>
    </lineage>
</organism>
<keyword evidence="3" id="KW-1185">Reference proteome</keyword>
<dbReference type="RefSeq" id="XP_019087687.1">
    <property type="nucleotide sequence ID" value="XM_019232142.1"/>
</dbReference>